<organism evidence="9 10">
    <name type="scientific">Marasmius oreades</name>
    <name type="common">fairy-ring Marasmius</name>
    <dbReference type="NCBI Taxonomy" id="181124"/>
    <lineage>
        <taxon>Eukaryota</taxon>
        <taxon>Fungi</taxon>
        <taxon>Dikarya</taxon>
        <taxon>Basidiomycota</taxon>
        <taxon>Agaricomycotina</taxon>
        <taxon>Agaricomycetes</taxon>
        <taxon>Agaricomycetidae</taxon>
        <taxon>Agaricales</taxon>
        <taxon>Marasmiineae</taxon>
        <taxon>Marasmiaceae</taxon>
        <taxon>Marasmius</taxon>
    </lineage>
</organism>
<keyword evidence="5" id="KW-0687">Ribonucleoprotein</keyword>
<evidence type="ECO:0000313" key="10">
    <source>
        <dbReference type="Proteomes" id="UP001049176"/>
    </source>
</evidence>
<comment type="subcellular location">
    <subcellularLocation>
        <location evidence="1">Mitochondrion</location>
    </subcellularLocation>
</comment>
<dbReference type="PANTHER" id="PTHR28595:SF1">
    <property type="entry name" value="LARGE RIBOSOMAL SUBUNIT PROTEIN ML54"/>
    <property type="match status" value="1"/>
</dbReference>
<evidence type="ECO:0000256" key="7">
    <source>
        <dbReference type="ARBA" id="ARBA00035179"/>
    </source>
</evidence>
<dbReference type="Proteomes" id="UP001049176">
    <property type="component" value="Chromosome 4"/>
</dbReference>
<feature type="compositionally biased region" description="Polar residues" evidence="8">
    <location>
        <begin position="30"/>
        <end position="45"/>
    </location>
</feature>
<dbReference type="EMBL" id="CM032184">
    <property type="protein sequence ID" value="KAG7093460.1"/>
    <property type="molecule type" value="Genomic_DNA"/>
</dbReference>
<keyword evidence="2" id="KW-0809">Transit peptide</keyword>
<keyword evidence="10" id="KW-1185">Reference proteome</keyword>
<feature type="region of interest" description="Disordered" evidence="8">
    <location>
        <begin position="26"/>
        <end position="45"/>
    </location>
</feature>
<proteinExistence type="inferred from homology"/>
<evidence type="ECO:0000256" key="8">
    <source>
        <dbReference type="SAM" id="MobiDB-lite"/>
    </source>
</evidence>
<name>A0A9P7S1Q6_9AGAR</name>
<dbReference type="PANTHER" id="PTHR28595">
    <property type="entry name" value="39S RIBOSOMAL PROTEIN L54, MITOCHONDRIAL"/>
    <property type="match status" value="1"/>
</dbReference>
<dbReference type="GeneID" id="66076212"/>
<dbReference type="AlphaFoldDB" id="A0A9P7S1Q6"/>
<dbReference type="RefSeq" id="XP_043009930.1">
    <property type="nucleotide sequence ID" value="XM_043151850.1"/>
</dbReference>
<comment type="similarity">
    <text evidence="6">Belongs to the mitochondrion-specific ribosomal protein mL54 family.</text>
</comment>
<feature type="region of interest" description="Disordered" evidence="8">
    <location>
        <begin position="89"/>
        <end position="117"/>
    </location>
</feature>
<dbReference type="GO" id="GO:0003735">
    <property type="term" value="F:structural constituent of ribosome"/>
    <property type="evidence" value="ECO:0007669"/>
    <property type="project" value="TreeGrafter"/>
</dbReference>
<keyword evidence="4" id="KW-0496">Mitochondrion</keyword>
<evidence type="ECO:0000256" key="5">
    <source>
        <dbReference type="ARBA" id="ARBA00023274"/>
    </source>
</evidence>
<gene>
    <name evidence="9" type="ORF">E1B28_007136</name>
</gene>
<evidence type="ECO:0000256" key="6">
    <source>
        <dbReference type="ARBA" id="ARBA00033752"/>
    </source>
</evidence>
<dbReference type="InterPro" id="IPR013870">
    <property type="entry name" value="Ribosomal_mL54"/>
</dbReference>
<dbReference type="Pfam" id="PF08561">
    <property type="entry name" value="Ribosomal_L37"/>
    <property type="match status" value="1"/>
</dbReference>
<evidence type="ECO:0000256" key="3">
    <source>
        <dbReference type="ARBA" id="ARBA00022980"/>
    </source>
</evidence>
<accession>A0A9P7S1Q6</accession>
<keyword evidence="3" id="KW-0689">Ribosomal protein</keyword>
<evidence type="ECO:0000256" key="2">
    <source>
        <dbReference type="ARBA" id="ARBA00022946"/>
    </source>
</evidence>
<evidence type="ECO:0000256" key="4">
    <source>
        <dbReference type="ARBA" id="ARBA00023128"/>
    </source>
</evidence>
<evidence type="ECO:0000313" key="9">
    <source>
        <dbReference type="EMBL" id="KAG7093460.1"/>
    </source>
</evidence>
<sequence length="117" mass="13335">MFLLRRAQNSICTICRYRSYTAKAAAAGSPSESSQKQSPAATPKSSCAADTVLTGLNYLKGQETVLAKPDEWYPDWLWTILEPKKLEYDGPGGKYERAERRKENKQRIKERNFMLTQ</sequence>
<comment type="caution">
    <text evidence="9">The sequence shown here is derived from an EMBL/GenBank/DDBJ whole genome shotgun (WGS) entry which is preliminary data.</text>
</comment>
<dbReference type="OrthoDB" id="10252718at2759"/>
<dbReference type="GO" id="GO:0005762">
    <property type="term" value="C:mitochondrial large ribosomal subunit"/>
    <property type="evidence" value="ECO:0007669"/>
    <property type="project" value="TreeGrafter"/>
</dbReference>
<reference evidence="9" key="1">
    <citation type="journal article" date="2021" name="Genome Biol. Evol.">
        <title>The assembled and annotated genome of the fairy-ring fungus Marasmius oreades.</title>
        <authorList>
            <person name="Hiltunen M."/>
            <person name="Ament-Velasquez S.L."/>
            <person name="Johannesson H."/>
        </authorList>
    </citation>
    <scope>NUCLEOTIDE SEQUENCE</scope>
    <source>
        <strain evidence="9">03SP1</strain>
    </source>
</reference>
<dbReference type="KEGG" id="more:E1B28_007136"/>
<evidence type="ECO:0000256" key="1">
    <source>
        <dbReference type="ARBA" id="ARBA00004173"/>
    </source>
</evidence>
<protein>
    <recommendedName>
        <fullName evidence="7">Large ribosomal subunit protein mL54</fullName>
    </recommendedName>
</protein>